<dbReference type="EMBL" id="KJ563295">
    <property type="protein sequence ID" value="AIF30149.1"/>
    <property type="molecule type" value="Genomic_DNA"/>
</dbReference>
<dbReference type="GO" id="GO:0030430">
    <property type="term" value="C:host cell cytoplasm"/>
    <property type="evidence" value="ECO:0007669"/>
    <property type="project" value="UniProtKB-SubCell"/>
</dbReference>
<keyword evidence="6 10" id="KW-0249">Electron transport</keyword>
<evidence type="ECO:0000256" key="10">
    <source>
        <dbReference type="RuleBase" id="RU363082"/>
    </source>
</evidence>
<evidence type="ECO:0000313" key="11">
    <source>
        <dbReference type="EMBL" id="AIF30149.1"/>
    </source>
</evidence>
<dbReference type="SMR" id="A0A075IJF2"/>
<protein>
    <recommendedName>
        <fullName evidence="4 10">Glutaredoxin-2</fullName>
    </recommendedName>
</protein>
<proteinExistence type="inferred from homology"/>
<keyword evidence="5 10" id="KW-0813">Transport</keyword>
<organism evidence="11 12">
    <name type="scientific">Ectromelia virus Naval</name>
    <dbReference type="NCBI Taxonomy" id="1651168"/>
    <lineage>
        <taxon>Viruses</taxon>
        <taxon>Varidnaviria</taxon>
        <taxon>Bamfordvirae</taxon>
        <taxon>Nucleocytoviricota</taxon>
        <taxon>Pokkesviricetes</taxon>
        <taxon>Chitovirales</taxon>
        <taxon>Poxviridae</taxon>
        <taxon>Chordopoxvirinae</taxon>
        <taxon>Orthopoxvirus</taxon>
        <taxon>Orthopoxvirus ectromelia</taxon>
        <taxon>Ectromelia virus</taxon>
    </lineage>
</organism>
<evidence type="ECO:0000256" key="4">
    <source>
        <dbReference type="ARBA" id="ARBA00013663"/>
    </source>
</evidence>
<sequence length="124" mass="14001">MKNVLIIFGKPYCSICENVSEAVEELKSEYDILHVDILSFFLKDGDSSMLGDVKRGTLIGNFAAHLSNYIVSIFKYNPQTKQMAFVDINKSLDFTKTDKSLVNLEILKSEIEKATYGVWPPVTE</sequence>
<evidence type="ECO:0000256" key="9">
    <source>
        <dbReference type="ARBA" id="ARBA00023284"/>
    </source>
</evidence>
<evidence type="ECO:0000256" key="2">
    <source>
        <dbReference type="ARBA" id="ARBA00007787"/>
    </source>
</evidence>
<dbReference type="InterPro" id="IPR008554">
    <property type="entry name" value="Glutaredoxin-like"/>
</dbReference>
<dbReference type="SUPFAM" id="SSF52833">
    <property type="entry name" value="Thioredoxin-like"/>
    <property type="match status" value="1"/>
</dbReference>
<comment type="function">
    <text evidence="10">Glutaredoxin necessary for virion morphogenesis and virus replication.</text>
</comment>
<evidence type="ECO:0000256" key="8">
    <source>
        <dbReference type="ARBA" id="ARBA00023200"/>
    </source>
</evidence>
<dbReference type="Pfam" id="PF05768">
    <property type="entry name" value="Glrx-like"/>
    <property type="match status" value="1"/>
</dbReference>
<comment type="subunit">
    <text evidence="3">Homodimer.</text>
</comment>
<evidence type="ECO:0000256" key="1">
    <source>
        <dbReference type="ARBA" id="ARBA00004192"/>
    </source>
</evidence>
<comment type="similarity">
    <text evidence="2 10">Belongs to the glutaredoxin family.</text>
</comment>
<dbReference type="InterPro" id="IPR036249">
    <property type="entry name" value="Thioredoxin-like_sf"/>
</dbReference>
<name>A0A075IJF2_9POXV</name>
<evidence type="ECO:0000256" key="7">
    <source>
        <dbReference type="ARBA" id="ARBA00023157"/>
    </source>
</evidence>
<keyword evidence="7" id="KW-1015">Disulfide bond</keyword>
<comment type="subcellular location">
    <subcellularLocation>
        <location evidence="1 10">Host cytoplasm</location>
    </subcellularLocation>
</comment>
<dbReference type="Gene3D" id="3.40.30.10">
    <property type="entry name" value="Glutaredoxin"/>
    <property type="match status" value="1"/>
</dbReference>
<keyword evidence="9 10" id="KW-0676">Redox-active center</keyword>
<keyword evidence="8 10" id="KW-1035">Host cytoplasm</keyword>
<evidence type="ECO:0000256" key="5">
    <source>
        <dbReference type="ARBA" id="ARBA00022448"/>
    </source>
</evidence>
<accession>A0A075IJF2</accession>
<evidence type="ECO:0000256" key="6">
    <source>
        <dbReference type="ARBA" id="ARBA00022982"/>
    </source>
</evidence>
<evidence type="ECO:0000313" key="12">
    <source>
        <dbReference type="Proteomes" id="UP000164837"/>
    </source>
</evidence>
<dbReference type="Proteomes" id="UP000164837">
    <property type="component" value="Genome"/>
</dbReference>
<reference evidence="11 12" key="1">
    <citation type="journal article" date="2014" name="Virology">
        <title>The genome sequence of ectromelia virus Naval and Cornell isolates from outbreaks in North America.</title>
        <authorList>
            <person name="Mavian C."/>
            <person name="Lopez-Bueno A."/>
            <person name="Bryant N.A."/>
            <person name="Seeger K."/>
            <person name="Quail M.A."/>
            <person name="Harris D."/>
            <person name="Barrell B."/>
            <person name="Alcami A."/>
        </authorList>
    </citation>
    <scope>NUCLEOTIDE SEQUENCE [LARGE SCALE GENOMIC DNA]</scope>
    <source>
        <strain evidence="11">NAVAL</strain>
    </source>
</reference>
<evidence type="ECO:0000256" key="3">
    <source>
        <dbReference type="ARBA" id="ARBA00011738"/>
    </source>
</evidence>